<evidence type="ECO:0000256" key="1">
    <source>
        <dbReference type="ARBA" id="ARBA00008390"/>
    </source>
</evidence>
<accession>A0A8B9K374</accession>
<evidence type="ECO:0000313" key="3">
    <source>
        <dbReference type="Proteomes" id="UP000694621"/>
    </source>
</evidence>
<dbReference type="Gene3D" id="2.40.128.20">
    <property type="match status" value="1"/>
</dbReference>
<dbReference type="InterPro" id="IPR012674">
    <property type="entry name" value="Calycin"/>
</dbReference>
<dbReference type="GO" id="GO:0008289">
    <property type="term" value="F:lipid binding"/>
    <property type="evidence" value="ECO:0007669"/>
    <property type="project" value="InterPro"/>
</dbReference>
<dbReference type="PANTHER" id="PTHR11955">
    <property type="entry name" value="FATTY ACID BINDING PROTEIN"/>
    <property type="match status" value="1"/>
</dbReference>
<protein>
    <submittedName>
        <fullName evidence="2">Fatty acid binding protein 10b, liver basic</fullName>
    </submittedName>
</protein>
<name>A0A8B9K374_ASTMX</name>
<organism evidence="2 3">
    <name type="scientific">Astyanax mexicanus</name>
    <name type="common">Blind cave fish</name>
    <name type="synonym">Astyanax fasciatus mexicanus</name>
    <dbReference type="NCBI Taxonomy" id="7994"/>
    <lineage>
        <taxon>Eukaryota</taxon>
        <taxon>Metazoa</taxon>
        <taxon>Chordata</taxon>
        <taxon>Craniata</taxon>
        <taxon>Vertebrata</taxon>
        <taxon>Euteleostomi</taxon>
        <taxon>Actinopterygii</taxon>
        <taxon>Neopterygii</taxon>
        <taxon>Teleostei</taxon>
        <taxon>Ostariophysi</taxon>
        <taxon>Characiformes</taxon>
        <taxon>Characoidei</taxon>
        <taxon>Acestrorhamphidae</taxon>
        <taxon>Acestrorhamphinae</taxon>
        <taxon>Astyanax</taxon>
    </lineage>
</organism>
<dbReference type="Ensembl" id="ENSAMXT00005032392.1">
    <property type="protein sequence ID" value="ENSAMXP00005029547.1"/>
    <property type="gene ID" value="ENSAMXG00005014610.1"/>
</dbReference>
<dbReference type="AlphaFoldDB" id="A0A8B9K374"/>
<dbReference type="Pfam" id="PF14651">
    <property type="entry name" value="Lipocalin_7"/>
    <property type="match status" value="1"/>
</dbReference>
<reference evidence="2" key="1">
    <citation type="submission" date="2025-08" db="UniProtKB">
        <authorList>
            <consortium name="Ensembl"/>
        </authorList>
    </citation>
    <scope>IDENTIFICATION</scope>
</reference>
<dbReference type="InterPro" id="IPR000463">
    <property type="entry name" value="Fatty_acid-bd"/>
</dbReference>
<comment type="similarity">
    <text evidence="1">Belongs to the calycin superfamily. Fatty-acid binding protein (FABP) family.</text>
</comment>
<sequence>MEVDFSGKWEIYEQSDPGEFLKAIGEFLQHLMMKEVKPVTVIKQDGEKFEVSVKTPLRTNTNSFTIGQEAEFTTMNGMKFKVTNEIGRANQLSDEWVWLNCNKLTIVREIQGEDMVEVSNHKRWGGTELSLLKL</sequence>
<proteinExistence type="inferred from homology"/>
<dbReference type="PRINTS" id="PR00178">
    <property type="entry name" value="FATTYACIDBP"/>
</dbReference>
<dbReference type="InterPro" id="IPR031259">
    <property type="entry name" value="ILBP"/>
</dbReference>
<dbReference type="SUPFAM" id="SSF50814">
    <property type="entry name" value="Lipocalins"/>
    <property type="match status" value="1"/>
</dbReference>
<evidence type="ECO:0000313" key="2">
    <source>
        <dbReference type="Ensembl" id="ENSAMXP00005029547.1"/>
    </source>
</evidence>
<dbReference type="Proteomes" id="UP000694621">
    <property type="component" value="Unplaced"/>
</dbReference>